<keyword evidence="1" id="KW-0812">Transmembrane</keyword>
<reference evidence="2 3" key="1">
    <citation type="submission" date="2020-08" db="EMBL/GenBank/DDBJ databases">
        <title>Plant Genome Project.</title>
        <authorList>
            <person name="Zhang R.-G."/>
        </authorList>
    </citation>
    <scope>NUCLEOTIDE SEQUENCE [LARGE SCALE GENOMIC DNA]</scope>
    <source>
        <tissue evidence="2">Rhizome</tissue>
    </source>
</reference>
<sequence length="94" mass="10415">MSGSRGIVGEKWSQRILWLCAIGSAISLYFVGVERQTQNHLRKMAEGFDDIDDSENSGGLYFVALERQTQNHLQKMAEGFDDIDDSEKSGGDGT</sequence>
<accession>A0A8J5F3J5</accession>
<organism evidence="2 3">
    <name type="scientific">Zingiber officinale</name>
    <name type="common">Ginger</name>
    <name type="synonym">Amomum zingiber</name>
    <dbReference type="NCBI Taxonomy" id="94328"/>
    <lineage>
        <taxon>Eukaryota</taxon>
        <taxon>Viridiplantae</taxon>
        <taxon>Streptophyta</taxon>
        <taxon>Embryophyta</taxon>
        <taxon>Tracheophyta</taxon>
        <taxon>Spermatophyta</taxon>
        <taxon>Magnoliopsida</taxon>
        <taxon>Liliopsida</taxon>
        <taxon>Zingiberales</taxon>
        <taxon>Zingiberaceae</taxon>
        <taxon>Zingiber</taxon>
    </lineage>
</organism>
<evidence type="ECO:0000256" key="1">
    <source>
        <dbReference type="SAM" id="Phobius"/>
    </source>
</evidence>
<dbReference type="Proteomes" id="UP000734854">
    <property type="component" value="Unassembled WGS sequence"/>
</dbReference>
<dbReference type="AlphaFoldDB" id="A0A8J5F3J5"/>
<comment type="caution">
    <text evidence="2">The sequence shown here is derived from an EMBL/GenBank/DDBJ whole genome shotgun (WGS) entry which is preliminary data.</text>
</comment>
<keyword evidence="1" id="KW-0472">Membrane</keyword>
<evidence type="ECO:0000313" key="2">
    <source>
        <dbReference type="EMBL" id="KAG6481587.1"/>
    </source>
</evidence>
<evidence type="ECO:0000313" key="3">
    <source>
        <dbReference type="Proteomes" id="UP000734854"/>
    </source>
</evidence>
<keyword evidence="1" id="KW-1133">Transmembrane helix</keyword>
<gene>
    <name evidence="2" type="ORF">ZIOFF_058191</name>
</gene>
<dbReference type="EMBL" id="JACMSC010000016">
    <property type="protein sequence ID" value="KAG6481587.1"/>
    <property type="molecule type" value="Genomic_DNA"/>
</dbReference>
<proteinExistence type="predicted"/>
<feature type="transmembrane region" description="Helical" evidence="1">
    <location>
        <begin position="16"/>
        <end position="33"/>
    </location>
</feature>
<protein>
    <submittedName>
        <fullName evidence="2">Uncharacterized protein</fullName>
    </submittedName>
</protein>
<keyword evidence="3" id="KW-1185">Reference proteome</keyword>
<name>A0A8J5F3J5_ZINOF</name>